<proteinExistence type="inferred from homology"/>
<dbReference type="Pfam" id="PF06749">
    <property type="entry name" value="DUF1218"/>
    <property type="match status" value="1"/>
</dbReference>
<gene>
    <name evidence="9" type="ORF">GIB67_028871</name>
</gene>
<feature type="transmembrane region" description="Helical" evidence="7">
    <location>
        <begin position="149"/>
        <end position="170"/>
    </location>
</feature>
<dbReference type="OrthoDB" id="2015495at2759"/>
<evidence type="ECO:0000256" key="4">
    <source>
        <dbReference type="ARBA" id="ARBA00022989"/>
    </source>
</evidence>
<evidence type="ECO:0000313" key="10">
    <source>
        <dbReference type="Proteomes" id="UP000541444"/>
    </source>
</evidence>
<evidence type="ECO:0008006" key="11">
    <source>
        <dbReference type="Google" id="ProtNLM"/>
    </source>
</evidence>
<organism evidence="9 10">
    <name type="scientific">Kingdonia uniflora</name>
    <dbReference type="NCBI Taxonomy" id="39325"/>
    <lineage>
        <taxon>Eukaryota</taxon>
        <taxon>Viridiplantae</taxon>
        <taxon>Streptophyta</taxon>
        <taxon>Embryophyta</taxon>
        <taxon>Tracheophyta</taxon>
        <taxon>Spermatophyta</taxon>
        <taxon>Magnoliopsida</taxon>
        <taxon>Ranunculales</taxon>
        <taxon>Circaeasteraceae</taxon>
        <taxon>Kingdonia</taxon>
    </lineage>
</organism>
<keyword evidence="2 7" id="KW-0812">Transmembrane</keyword>
<comment type="caution">
    <text evidence="9">The sequence shown here is derived from an EMBL/GenBank/DDBJ whole genome shotgun (WGS) entry which is preliminary data.</text>
</comment>
<dbReference type="InterPro" id="IPR052222">
    <property type="entry name" value="DESIGUAL"/>
</dbReference>
<accession>A0A7J7LT78</accession>
<feature type="transmembrane region" description="Helical" evidence="7">
    <location>
        <begin position="98"/>
        <end position="121"/>
    </location>
</feature>
<reference evidence="9 10" key="1">
    <citation type="journal article" date="2020" name="IScience">
        <title>Genome Sequencing of the Endangered Kingdonia uniflora (Circaeasteraceae, Ranunculales) Reveals Potential Mechanisms of Evolutionary Specialization.</title>
        <authorList>
            <person name="Sun Y."/>
            <person name="Deng T."/>
            <person name="Zhang A."/>
            <person name="Moore M.J."/>
            <person name="Landis J.B."/>
            <person name="Lin N."/>
            <person name="Zhang H."/>
            <person name="Zhang X."/>
            <person name="Huang J."/>
            <person name="Zhang X."/>
            <person name="Sun H."/>
            <person name="Wang H."/>
        </authorList>
    </citation>
    <scope>NUCLEOTIDE SEQUENCE [LARGE SCALE GENOMIC DNA]</scope>
    <source>
        <strain evidence="9">TB1705</strain>
        <tissue evidence="9">Leaf</tissue>
    </source>
</reference>
<feature type="chain" id="PRO_5029518915" description="Fiber protein Fb34" evidence="8">
    <location>
        <begin position="23"/>
        <end position="206"/>
    </location>
</feature>
<evidence type="ECO:0000256" key="8">
    <source>
        <dbReference type="SAM" id="SignalP"/>
    </source>
</evidence>
<dbReference type="PANTHER" id="PTHR31769">
    <property type="entry name" value="OS07G0462200 PROTEIN-RELATED"/>
    <property type="match status" value="1"/>
</dbReference>
<dbReference type="Proteomes" id="UP000541444">
    <property type="component" value="Unassembled WGS sequence"/>
</dbReference>
<dbReference type="EMBL" id="JACGCM010002027">
    <property type="protein sequence ID" value="KAF6145876.1"/>
    <property type="molecule type" value="Genomic_DNA"/>
</dbReference>
<protein>
    <recommendedName>
        <fullName evidence="11">Fiber protein Fb34</fullName>
    </recommendedName>
</protein>
<feature type="transmembrane region" description="Helical" evidence="7">
    <location>
        <begin position="54"/>
        <end position="77"/>
    </location>
</feature>
<dbReference type="InterPro" id="IPR009606">
    <property type="entry name" value="DEAL/Modifying_wall_lignin1/2"/>
</dbReference>
<keyword evidence="5 7" id="KW-0472">Membrane</keyword>
<keyword evidence="4 7" id="KW-1133">Transmembrane helix</keyword>
<dbReference type="GO" id="GO:0012505">
    <property type="term" value="C:endomembrane system"/>
    <property type="evidence" value="ECO:0007669"/>
    <property type="project" value="UniProtKB-SubCell"/>
</dbReference>
<evidence type="ECO:0000256" key="1">
    <source>
        <dbReference type="ARBA" id="ARBA00004127"/>
    </source>
</evidence>
<evidence type="ECO:0000256" key="6">
    <source>
        <dbReference type="ARBA" id="ARBA00029467"/>
    </source>
</evidence>
<name>A0A7J7LT78_9MAGN</name>
<comment type="similarity">
    <text evidence="6">Belongs to the DESIGUAL family.</text>
</comment>
<evidence type="ECO:0000256" key="7">
    <source>
        <dbReference type="SAM" id="Phobius"/>
    </source>
</evidence>
<keyword evidence="10" id="KW-1185">Reference proteome</keyword>
<feature type="signal peptide" evidence="8">
    <location>
        <begin position="1"/>
        <end position="22"/>
    </location>
</feature>
<evidence type="ECO:0000313" key="9">
    <source>
        <dbReference type="EMBL" id="KAF6145876.1"/>
    </source>
</evidence>
<keyword evidence="3 8" id="KW-0732">Signal</keyword>
<evidence type="ECO:0000256" key="5">
    <source>
        <dbReference type="ARBA" id="ARBA00023136"/>
    </source>
</evidence>
<dbReference type="AlphaFoldDB" id="A0A7J7LT78"/>
<evidence type="ECO:0000256" key="3">
    <source>
        <dbReference type="ARBA" id="ARBA00022729"/>
    </source>
</evidence>
<evidence type="ECO:0000256" key="2">
    <source>
        <dbReference type="ARBA" id="ARBA00022692"/>
    </source>
</evidence>
<sequence length="206" mass="22304">MAISITVLAIVISLHLIAFVFAIGAEQRRSTGKVGPDKYDERTFCVYDSDASTLYGLTAFVLLLVSQALVNGVTKCLCFGRGDVISSGGGWRSGSKKLAVVVFFVVSWLAFLGAEICLLAGSVRNAYHTKYRGYFGAHDFSCASLRKGVFSAGAALCLVSLLGSILYYWAHNKADTGGWEKHKNEGLGMAETTHREEQNNNAFEKV</sequence>
<comment type="subcellular location">
    <subcellularLocation>
        <location evidence="1">Endomembrane system</location>
        <topology evidence="1">Multi-pass membrane protein</topology>
    </subcellularLocation>
</comment>